<keyword evidence="3" id="KW-1185">Reference proteome</keyword>
<evidence type="ECO:0000313" key="2">
    <source>
        <dbReference type="EMBL" id="KAJ1159942.1"/>
    </source>
</evidence>
<organism evidence="2 3">
    <name type="scientific">Pleurodeles waltl</name>
    <name type="common">Iberian ribbed newt</name>
    <dbReference type="NCBI Taxonomy" id="8319"/>
    <lineage>
        <taxon>Eukaryota</taxon>
        <taxon>Metazoa</taxon>
        <taxon>Chordata</taxon>
        <taxon>Craniata</taxon>
        <taxon>Vertebrata</taxon>
        <taxon>Euteleostomi</taxon>
        <taxon>Amphibia</taxon>
        <taxon>Batrachia</taxon>
        <taxon>Caudata</taxon>
        <taxon>Salamandroidea</taxon>
        <taxon>Salamandridae</taxon>
        <taxon>Pleurodelinae</taxon>
        <taxon>Pleurodeles</taxon>
    </lineage>
</organism>
<accession>A0AAV7S5P2</accession>
<protein>
    <submittedName>
        <fullName evidence="2">Uncharacterized protein</fullName>
    </submittedName>
</protein>
<dbReference type="EMBL" id="JANPWB010000008">
    <property type="protein sequence ID" value="KAJ1159942.1"/>
    <property type="molecule type" value="Genomic_DNA"/>
</dbReference>
<sequence length="88" mass="9999">MRKLALEVANKKKRSAEAKHGVCNYRQTDWSAYVEISCSSDFDSEDMIQEPAPVQIDNDHHKMANDGPSQEKEDEALNDPLGEYMIDL</sequence>
<reference evidence="2" key="1">
    <citation type="journal article" date="2022" name="bioRxiv">
        <title>Sequencing and chromosome-scale assembly of the giantPleurodeles waltlgenome.</title>
        <authorList>
            <person name="Brown T."/>
            <person name="Elewa A."/>
            <person name="Iarovenko S."/>
            <person name="Subramanian E."/>
            <person name="Araus A.J."/>
            <person name="Petzold A."/>
            <person name="Susuki M."/>
            <person name="Suzuki K.-i.T."/>
            <person name="Hayashi T."/>
            <person name="Toyoda A."/>
            <person name="Oliveira C."/>
            <person name="Osipova E."/>
            <person name="Leigh N.D."/>
            <person name="Simon A."/>
            <person name="Yun M.H."/>
        </authorList>
    </citation>
    <scope>NUCLEOTIDE SEQUENCE</scope>
    <source>
        <strain evidence="2">20211129_DDA</strain>
        <tissue evidence="2">Liver</tissue>
    </source>
</reference>
<proteinExistence type="predicted"/>
<gene>
    <name evidence="2" type="ORF">NDU88_000446</name>
</gene>
<dbReference type="AlphaFoldDB" id="A0AAV7S5P2"/>
<evidence type="ECO:0000313" key="3">
    <source>
        <dbReference type="Proteomes" id="UP001066276"/>
    </source>
</evidence>
<name>A0AAV7S5P2_PLEWA</name>
<dbReference type="Proteomes" id="UP001066276">
    <property type="component" value="Chromosome 4_2"/>
</dbReference>
<evidence type="ECO:0000256" key="1">
    <source>
        <dbReference type="SAM" id="MobiDB-lite"/>
    </source>
</evidence>
<comment type="caution">
    <text evidence="2">The sequence shown here is derived from an EMBL/GenBank/DDBJ whole genome shotgun (WGS) entry which is preliminary data.</text>
</comment>
<feature type="region of interest" description="Disordered" evidence="1">
    <location>
        <begin position="58"/>
        <end position="79"/>
    </location>
</feature>